<evidence type="ECO:0000313" key="9">
    <source>
        <dbReference type="Proteomes" id="UP000199585"/>
    </source>
</evidence>
<dbReference type="SMART" id="SM00091">
    <property type="entry name" value="PAS"/>
    <property type="match status" value="3"/>
</dbReference>
<dbReference type="PROSITE" id="PS50110">
    <property type="entry name" value="RESPONSE_REGULATORY"/>
    <property type="match status" value="1"/>
</dbReference>
<dbReference type="SUPFAM" id="SSF52172">
    <property type="entry name" value="CheY-like"/>
    <property type="match status" value="1"/>
</dbReference>
<feature type="domain" description="Histidine kinase" evidence="6">
    <location>
        <begin position="431"/>
        <end position="654"/>
    </location>
</feature>
<dbReference type="SMART" id="SM00388">
    <property type="entry name" value="HisKA"/>
    <property type="match status" value="1"/>
</dbReference>
<evidence type="ECO:0000256" key="4">
    <source>
        <dbReference type="PROSITE-ProRule" id="PRU00169"/>
    </source>
</evidence>
<dbReference type="PRINTS" id="PR00344">
    <property type="entry name" value="BCTRLSENSOR"/>
</dbReference>
<dbReference type="SUPFAM" id="SSF55785">
    <property type="entry name" value="PYP-like sensor domain (PAS domain)"/>
    <property type="match status" value="2"/>
</dbReference>
<dbReference type="InterPro" id="IPR003661">
    <property type="entry name" value="HisK_dim/P_dom"/>
</dbReference>
<dbReference type="AlphaFoldDB" id="A0A1H7YI71"/>
<reference evidence="8 9" key="1">
    <citation type="submission" date="2016-10" db="EMBL/GenBank/DDBJ databases">
        <authorList>
            <person name="de Groot N.N."/>
        </authorList>
    </citation>
    <scope>NUCLEOTIDE SEQUENCE [LARGE SCALE GENOMIC DNA]</scope>
    <source>
        <strain evidence="8 9">DSM 16213</strain>
    </source>
</reference>
<keyword evidence="8" id="KW-0808">Transferase</keyword>
<feature type="modified residue" description="4-aspartylphosphate" evidence="4">
    <location>
        <position position="729"/>
    </location>
</feature>
<dbReference type="InterPro" id="IPR001789">
    <property type="entry name" value="Sig_transdc_resp-reg_receiver"/>
</dbReference>
<dbReference type="PANTHER" id="PTHR43065:SF42">
    <property type="entry name" value="TWO-COMPONENT SENSOR PPRA"/>
    <property type="match status" value="1"/>
</dbReference>
<dbReference type="Pfam" id="PF00512">
    <property type="entry name" value="HisKA"/>
    <property type="match status" value="1"/>
</dbReference>
<dbReference type="InterPro" id="IPR035965">
    <property type="entry name" value="PAS-like_dom_sf"/>
</dbReference>
<keyword evidence="5" id="KW-0812">Transmembrane</keyword>
<accession>A0A1H7YI71</accession>
<dbReference type="STRING" id="245187.SAMN04488003_101190"/>
<dbReference type="InterPro" id="IPR004358">
    <property type="entry name" value="Sig_transdc_His_kin-like_C"/>
</dbReference>
<dbReference type="Gene3D" id="1.10.287.130">
    <property type="match status" value="1"/>
</dbReference>
<dbReference type="Pfam" id="PF02518">
    <property type="entry name" value="HATPase_c"/>
    <property type="match status" value="1"/>
</dbReference>
<dbReference type="SUPFAM" id="SSF47384">
    <property type="entry name" value="Homodimeric domain of signal transducing histidine kinase"/>
    <property type="match status" value="1"/>
</dbReference>
<feature type="transmembrane region" description="Helical" evidence="5">
    <location>
        <begin position="28"/>
        <end position="48"/>
    </location>
</feature>
<dbReference type="PROSITE" id="PS50109">
    <property type="entry name" value="HIS_KIN"/>
    <property type="match status" value="1"/>
</dbReference>
<dbReference type="InterPro" id="IPR005467">
    <property type="entry name" value="His_kinase_dom"/>
</dbReference>
<protein>
    <recommendedName>
        <fullName evidence="2">histidine kinase</fullName>
        <ecNumber evidence="2">2.7.13.3</ecNumber>
    </recommendedName>
</protein>
<dbReference type="InterPro" id="IPR036890">
    <property type="entry name" value="HATPase_C_sf"/>
</dbReference>
<keyword evidence="9" id="KW-1185">Reference proteome</keyword>
<evidence type="ECO:0000256" key="2">
    <source>
        <dbReference type="ARBA" id="ARBA00012438"/>
    </source>
</evidence>
<evidence type="ECO:0000313" key="8">
    <source>
        <dbReference type="EMBL" id="SEM45932.1"/>
    </source>
</evidence>
<evidence type="ECO:0000256" key="1">
    <source>
        <dbReference type="ARBA" id="ARBA00000085"/>
    </source>
</evidence>
<dbReference type="SMART" id="SM00387">
    <property type="entry name" value="HATPase_c"/>
    <property type="match status" value="1"/>
</dbReference>
<dbReference type="InterPro" id="IPR000014">
    <property type="entry name" value="PAS"/>
</dbReference>
<dbReference type="Pfam" id="PF00072">
    <property type="entry name" value="Response_reg"/>
    <property type="match status" value="1"/>
</dbReference>
<organism evidence="8 9">
    <name type="scientific">Loktanella fryxellensis</name>
    <dbReference type="NCBI Taxonomy" id="245187"/>
    <lineage>
        <taxon>Bacteria</taxon>
        <taxon>Pseudomonadati</taxon>
        <taxon>Pseudomonadota</taxon>
        <taxon>Alphaproteobacteria</taxon>
        <taxon>Rhodobacterales</taxon>
        <taxon>Roseobacteraceae</taxon>
        <taxon>Loktanella</taxon>
    </lineage>
</organism>
<keyword evidence="5" id="KW-1133">Transmembrane helix</keyword>
<dbReference type="SUPFAM" id="SSF55874">
    <property type="entry name" value="ATPase domain of HSP90 chaperone/DNA topoisomerase II/histidine kinase"/>
    <property type="match status" value="1"/>
</dbReference>
<keyword evidence="5" id="KW-0472">Membrane</keyword>
<evidence type="ECO:0000256" key="5">
    <source>
        <dbReference type="SAM" id="Phobius"/>
    </source>
</evidence>
<dbReference type="InterPro" id="IPR036097">
    <property type="entry name" value="HisK_dim/P_sf"/>
</dbReference>
<dbReference type="Pfam" id="PF13188">
    <property type="entry name" value="PAS_8"/>
    <property type="match status" value="1"/>
</dbReference>
<dbReference type="GO" id="GO:0000155">
    <property type="term" value="F:phosphorelay sensor kinase activity"/>
    <property type="evidence" value="ECO:0007669"/>
    <property type="project" value="InterPro"/>
</dbReference>
<evidence type="ECO:0000259" key="6">
    <source>
        <dbReference type="PROSITE" id="PS50109"/>
    </source>
</evidence>
<feature type="domain" description="Response regulatory" evidence="7">
    <location>
        <begin position="678"/>
        <end position="794"/>
    </location>
</feature>
<dbReference type="FunFam" id="1.10.287.130:FF:000037">
    <property type="entry name" value="Hybrid sensor histidine kinase/response regulator"/>
    <property type="match status" value="1"/>
</dbReference>
<gene>
    <name evidence="8" type="ORF">SAMN04488003_101190</name>
</gene>
<evidence type="ECO:0000259" key="7">
    <source>
        <dbReference type="PROSITE" id="PS50110"/>
    </source>
</evidence>
<dbReference type="Gene3D" id="3.30.565.10">
    <property type="entry name" value="Histidine kinase-like ATPase, C-terminal domain"/>
    <property type="match status" value="1"/>
</dbReference>
<keyword evidence="8" id="KW-0418">Kinase</keyword>
<sequence length="795" mass="85552">MTANVQTGDAKMDALRPVRAGLQTAQPLGFWVLLTGSAAFGAAALFAAGPVLPAVATGGSAVLLLAACVMQWRRREGVDPGAAGAAPHGTAPDTFDAVQTLLQQDADAAFLTDADGGILYANPVAQDRFGQTADRHVATAFGRILANPEAVLFRLQARAEAGGIAREDIITRAGQFRMSLMLLGPDRQLWRLDEIGRPGLRTDGRAADHLTLPMLTAGPTDAILYLNEAFRKLLGQRPKSLTDIFGTDPVASGQLRDIATPQGPCTMLTGVVDGAAGRREIYLLPPGKPEGGRNGPPALAAGWHAIEDLPVPLLKIVEDGTITASNREARMLLGLSTTQERRVQDVLDGLGRPISDWVRESINGQCGHGSQFLRGRGDGQETFVQVTLNTADGPEGRHLIAVLNDVTELKTLEAQFVQSQKMQAIGQLAGGVAHDFNNLLTAISGHCDLLLLRHDQGDHDYGDLIQIHQNANRAAGLVGQLLAFSRKQNLQPERIDLRDTLSDLTHLLNRLVGEKVSLELDHDPDLGAIKADKRQLEQVMMNLVVNARDAMPMGGEIRIKTENRTLVHPEMRDQVTIPAGDYVVVRVEDEGCGIPADRLHKIFEPFWTTKRPGEGTGLGLSTVYGIVKQTGGYIFAHSQVGVGTEFELLFPHYALPVGETPVVATTQAASVARHGDGVVLLVEDEAPVRAFASRALRLRGYTVLEADCAEGALDLLTDPELHVDIFVTDVIMPGKDGPTWVREALIDRPGTKVIFVSGYSEDAFANDNDRIANAVFLPKPFSLNELTMTVQEQLS</sequence>
<dbReference type="InterPro" id="IPR003594">
    <property type="entry name" value="HATPase_dom"/>
</dbReference>
<proteinExistence type="predicted"/>
<dbReference type="PANTHER" id="PTHR43065">
    <property type="entry name" value="SENSOR HISTIDINE KINASE"/>
    <property type="match status" value="1"/>
</dbReference>
<keyword evidence="3 4" id="KW-0597">Phosphoprotein</keyword>
<dbReference type="EMBL" id="FOCI01000001">
    <property type="protein sequence ID" value="SEM45932.1"/>
    <property type="molecule type" value="Genomic_DNA"/>
</dbReference>
<dbReference type="SMART" id="SM00448">
    <property type="entry name" value="REC"/>
    <property type="match status" value="1"/>
</dbReference>
<dbReference type="EC" id="2.7.13.3" evidence="2"/>
<dbReference type="InterPro" id="IPR011006">
    <property type="entry name" value="CheY-like_superfamily"/>
</dbReference>
<dbReference type="CDD" id="cd00082">
    <property type="entry name" value="HisKA"/>
    <property type="match status" value="1"/>
</dbReference>
<dbReference type="Proteomes" id="UP000199585">
    <property type="component" value="Unassembled WGS sequence"/>
</dbReference>
<name>A0A1H7YI71_9RHOB</name>
<comment type="catalytic activity">
    <reaction evidence="1">
        <text>ATP + protein L-histidine = ADP + protein N-phospho-L-histidine.</text>
        <dbReference type="EC" id="2.7.13.3"/>
    </reaction>
</comment>
<evidence type="ECO:0000256" key="3">
    <source>
        <dbReference type="ARBA" id="ARBA00022553"/>
    </source>
</evidence>
<dbReference type="Gene3D" id="3.30.450.20">
    <property type="entry name" value="PAS domain"/>
    <property type="match status" value="1"/>
</dbReference>
<dbReference type="Gene3D" id="3.40.50.2300">
    <property type="match status" value="1"/>
</dbReference>